<comment type="caution">
    <text evidence="35">The sequence shown here is derived from an EMBL/GenBank/DDBJ whole genome shotgun (WGS) entry which is preliminary data.</text>
</comment>
<keyword evidence="11 31" id="KW-0863">Zinc-finger</keyword>
<dbReference type="InterPro" id="IPR041677">
    <property type="entry name" value="DNA2/NAM7_AAA_11"/>
</dbReference>
<keyword evidence="10" id="KW-0547">Nucleotide-binding</keyword>
<dbReference type="FunFam" id="3.30.1370.50:FF:000002">
    <property type="entry name" value="Immunoglobulin mu DNA-binding protein 2"/>
    <property type="match status" value="1"/>
</dbReference>
<evidence type="ECO:0000259" key="33">
    <source>
        <dbReference type="PROSITE" id="PS51039"/>
    </source>
</evidence>
<dbReference type="EC" id="3.6.4.12" evidence="5"/>
<dbReference type="Pfam" id="PF01428">
    <property type="entry name" value="zf-AN1"/>
    <property type="match status" value="1"/>
</dbReference>
<evidence type="ECO:0000256" key="18">
    <source>
        <dbReference type="ARBA" id="ARBA00023015"/>
    </source>
</evidence>
<feature type="region of interest" description="Disordered" evidence="32">
    <location>
        <begin position="658"/>
        <end position="702"/>
    </location>
</feature>
<dbReference type="SUPFAM" id="SSF82708">
    <property type="entry name" value="R3H domain"/>
    <property type="match status" value="1"/>
</dbReference>
<dbReference type="Pfam" id="PF13087">
    <property type="entry name" value="AAA_12"/>
    <property type="match status" value="1"/>
</dbReference>
<dbReference type="InterPro" id="IPR041679">
    <property type="entry name" value="DNA2/NAM7-like_C"/>
</dbReference>
<evidence type="ECO:0000259" key="34">
    <source>
        <dbReference type="PROSITE" id="PS51061"/>
    </source>
</evidence>
<dbReference type="InterPro" id="IPR035896">
    <property type="entry name" value="AN1-like_Znf"/>
</dbReference>
<keyword evidence="7" id="KW-0963">Cytoplasm</keyword>
<evidence type="ECO:0000256" key="27">
    <source>
        <dbReference type="ARBA" id="ARBA00060343"/>
    </source>
</evidence>
<evidence type="ECO:0000256" key="17">
    <source>
        <dbReference type="ARBA" id="ARBA00022990"/>
    </source>
</evidence>
<dbReference type="PANTHER" id="PTHR43788:SF8">
    <property type="entry name" value="DNA-BINDING PROTEIN SMUBP-2"/>
    <property type="match status" value="1"/>
</dbReference>
<dbReference type="Pfam" id="PF21138">
    <property type="entry name" value="SMUBP-2_HCS1_1B"/>
    <property type="match status" value="1"/>
</dbReference>
<feature type="domain" description="AN1-type" evidence="33">
    <location>
        <begin position="866"/>
        <end position="915"/>
    </location>
</feature>
<dbReference type="GO" id="GO:0000049">
    <property type="term" value="F:tRNA binding"/>
    <property type="evidence" value="ECO:0007669"/>
    <property type="project" value="UniProtKB-KW"/>
</dbReference>
<keyword evidence="23" id="KW-0966">Cell projection</keyword>
<comment type="subunit">
    <text evidence="28">Homooligomer. Interacts with RUVBL1. Interacts with RUVBL2. Interacts with GTF3C1. Interacts with ABT1. Interacts with ribosomes.</text>
</comment>
<evidence type="ECO:0000256" key="11">
    <source>
        <dbReference type="ARBA" id="ARBA00022771"/>
    </source>
</evidence>
<evidence type="ECO:0000256" key="21">
    <source>
        <dbReference type="ARBA" id="ARBA00023163"/>
    </source>
</evidence>
<dbReference type="InterPro" id="IPR047187">
    <property type="entry name" value="SF1_C_Upf1"/>
</dbReference>
<evidence type="ECO:0000256" key="3">
    <source>
        <dbReference type="ARBA" id="ARBA00004496"/>
    </source>
</evidence>
<keyword evidence="21" id="KW-0804">Transcription</keyword>
<evidence type="ECO:0000256" key="22">
    <source>
        <dbReference type="ARBA" id="ARBA00023242"/>
    </source>
</evidence>
<keyword evidence="8" id="KW-0820">tRNA-binding</keyword>
<keyword evidence="19" id="KW-0238">DNA-binding</keyword>
<keyword evidence="24" id="KW-0687">Ribonucleoprotein</keyword>
<dbReference type="Gene3D" id="3.30.1370.50">
    <property type="entry name" value="R3H-like domain"/>
    <property type="match status" value="1"/>
</dbReference>
<evidence type="ECO:0000256" key="25">
    <source>
        <dbReference type="ARBA" id="ARBA00048432"/>
    </source>
</evidence>
<dbReference type="GO" id="GO:0030424">
    <property type="term" value="C:axon"/>
    <property type="evidence" value="ECO:0007669"/>
    <property type="project" value="UniProtKB-SubCell"/>
</dbReference>
<dbReference type="CDD" id="cd18808">
    <property type="entry name" value="SF1_C_Upf1"/>
    <property type="match status" value="1"/>
</dbReference>
<dbReference type="SMART" id="SM00393">
    <property type="entry name" value="R3H"/>
    <property type="match status" value="1"/>
</dbReference>
<dbReference type="PROSITE" id="PS51039">
    <property type="entry name" value="ZF_AN1"/>
    <property type="match status" value="1"/>
</dbReference>
<feature type="region of interest" description="Disordered" evidence="32">
    <location>
        <begin position="809"/>
        <end position="852"/>
    </location>
</feature>
<evidence type="ECO:0000256" key="1">
    <source>
        <dbReference type="ARBA" id="ARBA00004123"/>
    </source>
</evidence>
<evidence type="ECO:0000256" key="26">
    <source>
        <dbReference type="ARBA" id="ARBA00049390"/>
    </source>
</evidence>
<organism evidence="35 36">
    <name type="scientific">Ridgeia piscesae</name>
    <name type="common">Tubeworm</name>
    <dbReference type="NCBI Taxonomy" id="27915"/>
    <lineage>
        <taxon>Eukaryota</taxon>
        <taxon>Metazoa</taxon>
        <taxon>Spiralia</taxon>
        <taxon>Lophotrochozoa</taxon>
        <taxon>Annelida</taxon>
        <taxon>Polychaeta</taxon>
        <taxon>Sedentaria</taxon>
        <taxon>Canalipalpata</taxon>
        <taxon>Sabellida</taxon>
        <taxon>Siboglinidae</taxon>
        <taxon>Ridgeia</taxon>
    </lineage>
</organism>
<evidence type="ECO:0000256" key="28">
    <source>
        <dbReference type="ARBA" id="ARBA00065318"/>
    </source>
</evidence>
<dbReference type="SMART" id="SM00382">
    <property type="entry name" value="AAA"/>
    <property type="match status" value="1"/>
</dbReference>
<evidence type="ECO:0000256" key="6">
    <source>
        <dbReference type="ARBA" id="ARBA00012552"/>
    </source>
</evidence>
<dbReference type="PANTHER" id="PTHR43788">
    <property type="entry name" value="DNA2/NAM7 HELICASE FAMILY MEMBER"/>
    <property type="match status" value="1"/>
</dbReference>
<dbReference type="GO" id="GO:0003677">
    <property type="term" value="F:DNA binding"/>
    <property type="evidence" value="ECO:0007669"/>
    <property type="project" value="UniProtKB-KW"/>
</dbReference>
<evidence type="ECO:0000256" key="9">
    <source>
        <dbReference type="ARBA" id="ARBA00022723"/>
    </source>
</evidence>
<dbReference type="Pfam" id="PF13086">
    <property type="entry name" value="AAA_11"/>
    <property type="match status" value="1"/>
</dbReference>
<dbReference type="PROSITE" id="PS51061">
    <property type="entry name" value="R3H"/>
    <property type="match status" value="1"/>
</dbReference>
<sequence>MDISVEVYVAKTLKLLEYEREAEIQETSSLQEHVSAKELQQRGVCLLKLRVSSQRTGLYGRTVLTLEPYWPGNELPAHNFTPGDIAGLSLSKGECGSDTIASGIVTRVSQSAVSVAFEESYDGLNIDDSAQYKLVKLANDVTYRRLKKTLQKLATYRSGCSQHLIDVLFGQTDLGPAYSVARDGDTAQELVFFNPHLDASQREAVGFALRQREVGVIHGPPGTGKTTTIVEVIRQAVKQKLKILACAPSNIAVDNLLERLAGQKVKVIRLGHPARLLASIQRYSLDAILAGSDESKLVADVRKDMDKTLSSLKKARDGGARQRLREEMRALRKELRQREDAATRDLLKRADVVMATLTGASDEGPLKQLEEDHFDIVIVDECSQAMEAACWQAMLHAPRCILAGDHNQLPPTIISNKAAKEGLAVTLMERVLKLYKDKVMRMLTVQYRMNDRIMQWSSDQLYDGKLVAHESVAKHLLRDLTGVSETEDTAIPLLLIDTAGCHQRELQLPDEVSKGNEGEADLVTAHVDRLISVGVSPQDIAVIAPYNLQVELLRLRLSQKYPKLEIKSVDGFQGREKEAVVISFVRSNEKGEVGFLALERRINVAITRARRHLAVICDSETVSHNKFLKSLVEYLSEHGDVRSAEQYIQEGVLSTDCQRPERLRNLESSQRNKQTSSRSKSDKTTKKNHKNAQQTPQDMRQTTNMTARAALTEEQPSGREVELQQSLVEFHSDSSRTEHAFPASLNSHDRYLVHEIAERLGLVHLSRGEGIERHIVVSKPHKMPCLASSVNNHDASSVKSVSLTSVTCLTPSSDDSNDSGDENVAPPRAERATNAKKKPKSAKKPKNKALDREMDDDFDAVIAAAMKENVSCAFTKCPASTATLGQNCPFCARRFCLRHHIPEVHGCGDKAKARARALISRDGVLYPGSGVPSKKPNARTRAHLQQKLEKKLTGMEEQRRHKKKEK</sequence>
<evidence type="ECO:0000256" key="32">
    <source>
        <dbReference type="SAM" id="MobiDB-lite"/>
    </source>
</evidence>
<keyword evidence="15" id="KW-0067">ATP-binding</keyword>
<comment type="function">
    <text evidence="27">5' to 3' helicase that unwinds RNA and DNA duplexes in an ATP-dependent reaction. Specific to 5'-phosphorylated single-stranded guanine-rich sequences. May play a role in RNA metabolism, ribosome biogenesis or initiation of translation. May play a role in regulation of transcription. Interacts with tRNA-Tyr.</text>
</comment>
<dbReference type="GO" id="GO:0016787">
    <property type="term" value="F:hydrolase activity"/>
    <property type="evidence" value="ECO:0007669"/>
    <property type="project" value="UniProtKB-KW"/>
</dbReference>
<feature type="compositionally biased region" description="Basic residues" evidence="32">
    <location>
        <begin position="834"/>
        <end position="847"/>
    </location>
</feature>
<evidence type="ECO:0000256" key="29">
    <source>
        <dbReference type="ARBA" id="ARBA00074890"/>
    </source>
</evidence>
<dbReference type="GO" id="GO:0005634">
    <property type="term" value="C:nucleus"/>
    <property type="evidence" value="ECO:0007669"/>
    <property type="project" value="UniProtKB-SubCell"/>
</dbReference>
<reference evidence="35" key="1">
    <citation type="journal article" date="2023" name="Mol. Biol. Evol.">
        <title>Third-Generation Sequencing Reveals the Adaptive Role of the Epigenome in Three Deep-Sea Polychaetes.</title>
        <authorList>
            <person name="Perez M."/>
            <person name="Aroh O."/>
            <person name="Sun Y."/>
            <person name="Lan Y."/>
            <person name="Juniper S.K."/>
            <person name="Young C.R."/>
            <person name="Angers B."/>
            <person name="Qian P.Y."/>
        </authorList>
    </citation>
    <scope>NUCLEOTIDE SEQUENCE</scope>
    <source>
        <strain evidence="35">R07B-5</strain>
    </source>
</reference>
<dbReference type="InterPro" id="IPR003593">
    <property type="entry name" value="AAA+_ATPase"/>
</dbReference>
<dbReference type="FunFam" id="3.40.50.300:FF:001146">
    <property type="entry name" value="DNA-binding protein SMUBP-2 isoform X1"/>
    <property type="match status" value="1"/>
</dbReference>
<dbReference type="SUPFAM" id="SSF118310">
    <property type="entry name" value="AN1-like Zinc finger"/>
    <property type="match status" value="1"/>
</dbReference>
<evidence type="ECO:0000256" key="19">
    <source>
        <dbReference type="ARBA" id="ARBA00023125"/>
    </source>
</evidence>
<dbReference type="Gene3D" id="2.40.30.270">
    <property type="match status" value="1"/>
</dbReference>
<feature type="region of interest" description="Disordered" evidence="32">
    <location>
        <begin position="928"/>
        <end position="966"/>
    </location>
</feature>
<evidence type="ECO:0000256" key="23">
    <source>
        <dbReference type="ARBA" id="ARBA00023273"/>
    </source>
</evidence>
<keyword evidence="18" id="KW-0805">Transcription regulation</keyword>
<evidence type="ECO:0000256" key="5">
    <source>
        <dbReference type="ARBA" id="ARBA00012551"/>
    </source>
</evidence>
<keyword evidence="22" id="KW-0539">Nucleus</keyword>
<comment type="similarity">
    <text evidence="4">Belongs to the DNA2/NAM7 helicase family.</text>
</comment>
<dbReference type="GO" id="GO:0005524">
    <property type="term" value="F:ATP binding"/>
    <property type="evidence" value="ECO:0007669"/>
    <property type="project" value="UniProtKB-KW"/>
</dbReference>
<evidence type="ECO:0000256" key="16">
    <source>
        <dbReference type="ARBA" id="ARBA00022884"/>
    </source>
</evidence>
<dbReference type="InterPro" id="IPR050534">
    <property type="entry name" value="Coronavir_polyprotein_1ab"/>
</dbReference>
<dbReference type="EC" id="3.6.4.13" evidence="6"/>
<evidence type="ECO:0000256" key="24">
    <source>
        <dbReference type="ARBA" id="ARBA00023274"/>
    </source>
</evidence>
<feature type="domain" description="R3H" evidence="34">
    <location>
        <begin position="717"/>
        <end position="781"/>
    </location>
</feature>
<dbReference type="InterPro" id="IPR036867">
    <property type="entry name" value="R3H_dom_sf"/>
</dbReference>
<dbReference type="InterPro" id="IPR014001">
    <property type="entry name" value="Helicase_ATP-bd"/>
</dbReference>
<keyword evidence="20" id="KW-0010">Activator</keyword>
<dbReference type="Pfam" id="PF01424">
    <property type="entry name" value="R3H"/>
    <property type="match status" value="1"/>
</dbReference>
<evidence type="ECO:0000256" key="4">
    <source>
        <dbReference type="ARBA" id="ARBA00007913"/>
    </source>
</evidence>
<dbReference type="InterPro" id="IPR004483">
    <property type="entry name" value="SMUBP-2/Hcs1-like"/>
</dbReference>
<keyword evidence="36" id="KW-1185">Reference proteome</keyword>
<dbReference type="InterPro" id="IPR000058">
    <property type="entry name" value="Znf_AN1"/>
</dbReference>
<accession>A0AAD9KSZ8</accession>
<comment type="catalytic activity">
    <reaction evidence="26">
        <text>ATP + H2O = ADP + phosphate + H(+)</text>
        <dbReference type="Rhea" id="RHEA:13065"/>
        <dbReference type="ChEBI" id="CHEBI:15377"/>
        <dbReference type="ChEBI" id="CHEBI:15378"/>
        <dbReference type="ChEBI" id="CHEBI:30616"/>
        <dbReference type="ChEBI" id="CHEBI:43474"/>
        <dbReference type="ChEBI" id="CHEBI:456216"/>
        <dbReference type="EC" id="3.6.4.13"/>
    </reaction>
    <physiologicalReaction direction="left-to-right" evidence="26">
        <dbReference type="Rhea" id="RHEA:13066"/>
    </physiologicalReaction>
</comment>
<dbReference type="GO" id="GO:0008270">
    <property type="term" value="F:zinc ion binding"/>
    <property type="evidence" value="ECO:0007669"/>
    <property type="project" value="UniProtKB-KW"/>
</dbReference>
<evidence type="ECO:0000256" key="13">
    <source>
        <dbReference type="ARBA" id="ARBA00022806"/>
    </source>
</evidence>
<dbReference type="EMBL" id="JAODUO010000643">
    <property type="protein sequence ID" value="KAK2176747.1"/>
    <property type="molecule type" value="Genomic_DNA"/>
</dbReference>
<dbReference type="GO" id="GO:0043139">
    <property type="term" value="F:5'-3' DNA helicase activity"/>
    <property type="evidence" value="ECO:0007669"/>
    <property type="project" value="TreeGrafter"/>
</dbReference>
<dbReference type="InterPro" id="IPR001374">
    <property type="entry name" value="R3H_dom"/>
</dbReference>
<dbReference type="GO" id="GO:0003724">
    <property type="term" value="F:RNA helicase activity"/>
    <property type="evidence" value="ECO:0007669"/>
    <property type="project" value="UniProtKB-EC"/>
</dbReference>
<evidence type="ECO:0000256" key="20">
    <source>
        <dbReference type="ARBA" id="ARBA00023159"/>
    </source>
</evidence>
<keyword evidence="17" id="KW-0007">Acetylation</keyword>
<evidence type="ECO:0000256" key="8">
    <source>
        <dbReference type="ARBA" id="ARBA00022555"/>
    </source>
</evidence>
<evidence type="ECO:0000256" key="31">
    <source>
        <dbReference type="PROSITE-ProRule" id="PRU00449"/>
    </source>
</evidence>
<dbReference type="Gene3D" id="4.10.1110.10">
    <property type="entry name" value="AN1-like Zinc finger"/>
    <property type="match status" value="1"/>
</dbReference>
<gene>
    <name evidence="35" type="ORF">NP493_643g04012</name>
</gene>
<name>A0AAD9KSZ8_RIDPI</name>
<evidence type="ECO:0000313" key="36">
    <source>
        <dbReference type="Proteomes" id="UP001209878"/>
    </source>
</evidence>
<dbReference type="SUPFAM" id="SSF52540">
    <property type="entry name" value="P-loop containing nucleoside triphosphate hydrolases"/>
    <property type="match status" value="1"/>
</dbReference>
<evidence type="ECO:0000256" key="30">
    <source>
        <dbReference type="ARBA" id="ARBA00082678"/>
    </source>
</evidence>
<keyword evidence="16" id="KW-0694">RNA-binding</keyword>
<feature type="compositionally biased region" description="Basic and acidic residues" evidence="32">
    <location>
        <begin position="946"/>
        <end position="959"/>
    </location>
</feature>
<comment type="subcellular location">
    <subcellularLocation>
        <location evidence="2">Cell projection</location>
        <location evidence="2">Axon</location>
    </subcellularLocation>
    <subcellularLocation>
        <location evidence="3">Cytoplasm</location>
    </subcellularLocation>
    <subcellularLocation>
        <location evidence="1">Nucleus</location>
    </subcellularLocation>
</comment>
<comment type="catalytic activity">
    <reaction evidence="25">
        <text>ATP + H2O = ADP + phosphate + H(+)</text>
        <dbReference type="Rhea" id="RHEA:13065"/>
        <dbReference type="ChEBI" id="CHEBI:15377"/>
        <dbReference type="ChEBI" id="CHEBI:15378"/>
        <dbReference type="ChEBI" id="CHEBI:30616"/>
        <dbReference type="ChEBI" id="CHEBI:43474"/>
        <dbReference type="ChEBI" id="CHEBI:456216"/>
        <dbReference type="EC" id="3.6.4.12"/>
    </reaction>
    <physiologicalReaction direction="left-to-right" evidence="25">
        <dbReference type="Rhea" id="RHEA:13066"/>
    </physiologicalReaction>
</comment>
<dbReference type="CDD" id="cd18044">
    <property type="entry name" value="DEXXQc_SMUBP2"/>
    <property type="match status" value="1"/>
</dbReference>
<dbReference type="FunFam" id="2.40.30.270:FF:000001">
    <property type="entry name" value="Immunoglobulin mu DNA-binding protein 2"/>
    <property type="match status" value="1"/>
</dbReference>
<keyword evidence="9" id="KW-0479">Metal-binding</keyword>
<evidence type="ECO:0000256" key="14">
    <source>
        <dbReference type="ARBA" id="ARBA00022833"/>
    </source>
</evidence>
<proteinExistence type="inferred from homology"/>
<keyword evidence="13" id="KW-0347">Helicase</keyword>
<evidence type="ECO:0000256" key="15">
    <source>
        <dbReference type="ARBA" id="ARBA00022840"/>
    </source>
</evidence>
<dbReference type="InterPro" id="IPR027417">
    <property type="entry name" value="P-loop_NTPase"/>
</dbReference>
<keyword evidence="12" id="KW-0378">Hydrolase</keyword>
<dbReference type="GO" id="GO:0005737">
    <property type="term" value="C:cytoplasm"/>
    <property type="evidence" value="ECO:0007669"/>
    <property type="project" value="UniProtKB-SubCell"/>
</dbReference>
<feature type="compositionally biased region" description="Polar residues" evidence="32">
    <location>
        <begin position="691"/>
        <end position="702"/>
    </location>
</feature>
<evidence type="ECO:0000256" key="12">
    <source>
        <dbReference type="ARBA" id="ARBA00022801"/>
    </source>
</evidence>
<dbReference type="AlphaFoldDB" id="A0AAD9KSZ8"/>
<dbReference type="InterPro" id="IPR048761">
    <property type="entry name" value="SMUBP-2_HCS1_1B"/>
</dbReference>
<keyword evidence="14" id="KW-0862">Zinc</keyword>
<dbReference type="NCBIfam" id="TIGR00376">
    <property type="entry name" value="IGHMBP2 family helicase"/>
    <property type="match status" value="1"/>
</dbReference>
<dbReference type="SMART" id="SM00487">
    <property type="entry name" value="DEXDc"/>
    <property type="match status" value="1"/>
</dbReference>
<protein>
    <recommendedName>
        <fullName evidence="29">DNA-binding protein SMUBP-2</fullName>
        <ecNumber evidence="5">3.6.4.12</ecNumber>
        <ecNumber evidence="6">3.6.4.13</ecNumber>
    </recommendedName>
    <alternativeName>
        <fullName evidence="30">ATP-dependent helicase IGHMBP2</fullName>
    </alternativeName>
</protein>
<evidence type="ECO:0000313" key="35">
    <source>
        <dbReference type="EMBL" id="KAK2176747.1"/>
    </source>
</evidence>
<evidence type="ECO:0000256" key="2">
    <source>
        <dbReference type="ARBA" id="ARBA00004489"/>
    </source>
</evidence>
<dbReference type="SMART" id="SM00154">
    <property type="entry name" value="ZnF_AN1"/>
    <property type="match status" value="1"/>
</dbReference>
<dbReference type="Proteomes" id="UP001209878">
    <property type="component" value="Unassembled WGS sequence"/>
</dbReference>
<dbReference type="Gene3D" id="3.40.50.300">
    <property type="entry name" value="P-loop containing nucleotide triphosphate hydrolases"/>
    <property type="match status" value="2"/>
</dbReference>
<evidence type="ECO:0000256" key="7">
    <source>
        <dbReference type="ARBA" id="ARBA00022490"/>
    </source>
</evidence>
<evidence type="ECO:0000256" key="10">
    <source>
        <dbReference type="ARBA" id="ARBA00022741"/>
    </source>
</evidence>
<dbReference type="GO" id="GO:1990904">
    <property type="term" value="C:ribonucleoprotein complex"/>
    <property type="evidence" value="ECO:0007669"/>
    <property type="project" value="UniProtKB-KW"/>
</dbReference>